<evidence type="ECO:0000256" key="2">
    <source>
        <dbReference type="ARBA" id="ARBA00022801"/>
    </source>
</evidence>
<evidence type="ECO:0000256" key="3">
    <source>
        <dbReference type="SAM" id="MobiDB-lite"/>
    </source>
</evidence>
<dbReference type="PANTHER" id="PTHR12737:SF16">
    <property type="entry name" value="N(G),N(G)-DIMETHYLARGININE DIMETHYLAMINOHYDROLASE 2"/>
    <property type="match status" value="1"/>
</dbReference>
<reference evidence="4" key="2">
    <citation type="submission" date="2025-09" db="UniProtKB">
        <authorList>
            <consortium name="Ensembl"/>
        </authorList>
    </citation>
    <scope>IDENTIFICATION</scope>
</reference>
<keyword evidence="2" id="KW-0378">Hydrolase</keyword>
<protein>
    <submittedName>
        <fullName evidence="4">Dimethylarginine dimethylaminohydrolase 2</fullName>
    </submittedName>
</protein>
<evidence type="ECO:0000313" key="4">
    <source>
        <dbReference type="Ensembl" id="ENSANIP00000020881.1"/>
    </source>
</evidence>
<dbReference type="Proteomes" id="UP000694541">
    <property type="component" value="Unplaced"/>
</dbReference>
<name>A0A8B9RZS8_9AVES</name>
<dbReference type="Ensembl" id="ENSANIT00000021570.1">
    <property type="protein sequence ID" value="ENSANIP00000020881.1"/>
    <property type="gene ID" value="ENSANIG00000014199.1"/>
</dbReference>
<dbReference type="SUPFAM" id="SSF55909">
    <property type="entry name" value="Pentein"/>
    <property type="match status" value="1"/>
</dbReference>
<dbReference type="AlphaFoldDB" id="A0A8B9RZS8"/>
<reference evidence="4" key="1">
    <citation type="submission" date="2025-08" db="UniProtKB">
        <authorList>
            <consortium name="Ensembl"/>
        </authorList>
    </citation>
    <scope>IDENTIFICATION</scope>
</reference>
<evidence type="ECO:0000256" key="1">
    <source>
        <dbReference type="ARBA" id="ARBA00008532"/>
    </source>
</evidence>
<proteinExistence type="inferred from homology"/>
<accession>A0A8B9RZS8</accession>
<sequence length="289" mass="29487">GTARPVFTPLSLKKGGGAREGGGGAGGGGAPGPPPPLDLAKAHRQLGVYAGILRQKLGLQVVELPPAPGGLRALLLEDLAVVQGDTALLTRPWRPTRRHELSSVRAVLEELKLRVVTVTDEGATLDGSDVLFTGREFFVGISSWTNHRGAEAVADAFRDFTVSTVPVGGGGHLKSFCSMAAPDTIAIGSSEAARRAMKAMEQLSDHAYGRLSVPDDPAGNCLFARPGGAAGGVLVHRSPEEFPGSLQVGGAWGGGGAWGRVVPGGDGWAGLRGKGAGLRGGQGSQKGWG</sequence>
<feature type="region of interest" description="Disordered" evidence="3">
    <location>
        <begin position="1"/>
        <end position="37"/>
    </location>
</feature>
<dbReference type="GO" id="GO:0016787">
    <property type="term" value="F:hydrolase activity"/>
    <property type="evidence" value="ECO:0007669"/>
    <property type="project" value="UniProtKB-KW"/>
</dbReference>
<dbReference type="Gene3D" id="3.75.10.10">
    <property type="entry name" value="L-arginine/glycine Amidinotransferase, Chain A"/>
    <property type="match status" value="1"/>
</dbReference>
<feature type="compositionally biased region" description="Gly residues" evidence="3">
    <location>
        <begin position="14"/>
        <end position="30"/>
    </location>
</feature>
<dbReference type="InterPro" id="IPR033199">
    <property type="entry name" value="DDAH-like"/>
</dbReference>
<dbReference type="PANTHER" id="PTHR12737">
    <property type="entry name" value="DIMETHYLARGININE DIMETHYLAMINOHYDROLASE"/>
    <property type="match status" value="1"/>
</dbReference>
<organism evidence="4 5">
    <name type="scientific">Accipiter nisus</name>
    <name type="common">Eurasian sparrowhawk</name>
    <dbReference type="NCBI Taxonomy" id="211598"/>
    <lineage>
        <taxon>Eukaryota</taxon>
        <taxon>Metazoa</taxon>
        <taxon>Chordata</taxon>
        <taxon>Craniata</taxon>
        <taxon>Vertebrata</taxon>
        <taxon>Euteleostomi</taxon>
        <taxon>Archelosauria</taxon>
        <taxon>Archosauria</taxon>
        <taxon>Dinosauria</taxon>
        <taxon>Saurischia</taxon>
        <taxon>Theropoda</taxon>
        <taxon>Coelurosauria</taxon>
        <taxon>Aves</taxon>
        <taxon>Neognathae</taxon>
        <taxon>Neoaves</taxon>
        <taxon>Telluraves</taxon>
        <taxon>Accipitrimorphae</taxon>
        <taxon>Accipitriformes</taxon>
        <taxon>Accipitridae</taxon>
        <taxon>Accipitrinae</taxon>
        <taxon>Accipiter</taxon>
    </lineage>
</organism>
<evidence type="ECO:0000313" key="5">
    <source>
        <dbReference type="Proteomes" id="UP000694541"/>
    </source>
</evidence>
<keyword evidence="5" id="KW-1185">Reference proteome</keyword>
<dbReference type="FunFam" id="3.75.10.10:FF:000004">
    <property type="entry name" value="N(G),N(G)-dimethylarginine dimethylaminohydrolase 1"/>
    <property type="match status" value="1"/>
</dbReference>
<comment type="similarity">
    <text evidence="1">Belongs to the DDAH family.</text>
</comment>